<comment type="caution">
    <text evidence="2">The sequence shown here is derived from an EMBL/GenBank/DDBJ whole genome shotgun (WGS) entry which is preliminary data.</text>
</comment>
<dbReference type="SUPFAM" id="SSF53448">
    <property type="entry name" value="Nucleotide-diphospho-sugar transferases"/>
    <property type="match status" value="1"/>
</dbReference>
<name>A0A2R6CCE6_9ARCH</name>
<proteinExistence type="predicted"/>
<dbReference type="AlphaFoldDB" id="A0A2R6CCE6"/>
<organism evidence="2 3">
    <name type="scientific">Candidatus Marsarchaeota G2 archaeon BE_D</name>
    <dbReference type="NCBI Taxonomy" id="1978158"/>
    <lineage>
        <taxon>Archaea</taxon>
        <taxon>Candidatus Marsarchaeota</taxon>
        <taxon>Candidatus Marsarchaeota group 2</taxon>
    </lineage>
</organism>
<dbReference type="InterPro" id="IPR001173">
    <property type="entry name" value="Glyco_trans_2-like"/>
</dbReference>
<gene>
    <name evidence="2" type="ORF">B9Q04_04965</name>
</gene>
<protein>
    <recommendedName>
        <fullName evidence="1">Glycosyltransferase 2-like domain-containing protein</fullName>
    </recommendedName>
</protein>
<accession>A0A2R6CCE6</accession>
<dbReference type="EMBL" id="NEXF01000075">
    <property type="protein sequence ID" value="PSO08553.1"/>
    <property type="molecule type" value="Genomic_DNA"/>
</dbReference>
<evidence type="ECO:0000259" key="1">
    <source>
        <dbReference type="Pfam" id="PF00535"/>
    </source>
</evidence>
<sequence length="318" mass="36249">MSDSAEGCEKLLIVIVTHNPDIAFMKKNIGKIRADLRLRLMIIDNHSRRDVTELRNYVDHFICFAKNYGLGRAYNYAFKFAKTNSEDYVLFLDQDAGILDNFDPISVVEQASRVLERPVIVGINPITAAVNGDTSYANFYLVKSLMNSGMIVRVDYGLENPFLEELFLDSLDAEYCFRAWKDRHSILVYKEPMITHKPGEGYWMPRGVTGGLIIVLKSLMKTEYVLTGKVNAEQVRIGWPFELKYSNSLRYYLMLRNNLFLAVRRMVPLGTLRFLAVQCLLLINLKGVMCGGGLVLRAIAKGLTGRLTEDNQELFYET</sequence>
<dbReference type="Proteomes" id="UP000242015">
    <property type="component" value="Unassembled WGS sequence"/>
</dbReference>
<feature type="domain" description="Glycosyltransferase 2-like" evidence="1">
    <location>
        <begin position="13"/>
        <end position="96"/>
    </location>
</feature>
<evidence type="ECO:0000313" key="3">
    <source>
        <dbReference type="Proteomes" id="UP000242015"/>
    </source>
</evidence>
<evidence type="ECO:0000313" key="2">
    <source>
        <dbReference type="EMBL" id="PSO08553.1"/>
    </source>
</evidence>
<dbReference type="Pfam" id="PF00535">
    <property type="entry name" value="Glycos_transf_2"/>
    <property type="match status" value="1"/>
</dbReference>
<reference evidence="2 3" key="1">
    <citation type="submission" date="2017-04" db="EMBL/GenBank/DDBJ databases">
        <title>Novel microbial lineages endemic to geothermal iron-oxide mats fill important gaps in the evolutionary history of Archaea.</title>
        <authorList>
            <person name="Jay Z.J."/>
            <person name="Beam J.P."/>
            <person name="Dlakic M."/>
            <person name="Rusch D.B."/>
            <person name="Kozubal M.A."/>
            <person name="Inskeep W.P."/>
        </authorList>
    </citation>
    <scope>NUCLEOTIDE SEQUENCE [LARGE SCALE GENOMIC DNA]</scope>
    <source>
        <strain evidence="2">BE_D</strain>
    </source>
</reference>
<dbReference type="InterPro" id="IPR029044">
    <property type="entry name" value="Nucleotide-diphossugar_trans"/>
</dbReference>
<dbReference type="Gene3D" id="3.90.550.10">
    <property type="entry name" value="Spore Coat Polysaccharide Biosynthesis Protein SpsA, Chain A"/>
    <property type="match status" value="1"/>
</dbReference>